<sequence>MLLEQLTGHGQDDAEMDMVERPDIQLDFQAFDLLAHRGLGGTQLHGGEGKA</sequence>
<name>A0AAJ2BX05_9PSED</name>
<reference evidence="1" key="1">
    <citation type="submission" date="2023-08" db="EMBL/GenBank/DDBJ databases">
        <title>Functional and genomic diversity of the sorghum phyllosphere microbiome.</title>
        <authorList>
            <person name="Shade A."/>
        </authorList>
    </citation>
    <scope>NUCLEOTIDE SEQUENCE</scope>
    <source>
        <strain evidence="1">SORGH_AS_0201</strain>
    </source>
</reference>
<evidence type="ECO:0000313" key="1">
    <source>
        <dbReference type="EMBL" id="MDR6234383.1"/>
    </source>
</evidence>
<comment type="caution">
    <text evidence="1">The sequence shown here is derived from an EMBL/GenBank/DDBJ whole genome shotgun (WGS) entry which is preliminary data.</text>
</comment>
<accession>A0AAJ2BX05</accession>
<evidence type="ECO:0000313" key="2">
    <source>
        <dbReference type="Proteomes" id="UP001268036"/>
    </source>
</evidence>
<organism evidence="1 2">
    <name type="scientific">Pseudomonas oryzihabitans</name>
    <dbReference type="NCBI Taxonomy" id="47885"/>
    <lineage>
        <taxon>Bacteria</taxon>
        <taxon>Pseudomonadati</taxon>
        <taxon>Pseudomonadota</taxon>
        <taxon>Gammaproteobacteria</taxon>
        <taxon>Pseudomonadales</taxon>
        <taxon>Pseudomonadaceae</taxon>
        <taxon>Pseudomonas</taxon>
    </lineage>
</organism>
<proteinExistence type="predicted"/>
<gene>
    <name evidence="1" type="ORF">QE440_002124</name>
</gene>
<dbReference type="Proteomes" id="UP001268036">
    <property type="component" value="Unassembled WGS sequence"/>
</dbReference>
<dbReference type="EMBL" id="JAVJAF010000001">
    <property type="protein sequence ID" value="MDR6234383.1"/>
    <property type="molecule type" value="Genomic_DNA"/>
</dbReference>
<dbReference type="AlphaFoldDB" id="A0AAJ2BX05"/>
<protein>
    <submittedName>
        <fullName evidence="1">Uncharacterized protein</fullName>
    </submittedName>
</protein>